<keyword evidence="1" id="KW-0862">Zinc</keyword>
<gene>
    <name evidence="4" type="ORF">SLS60_009644</name>
</gene>
<accession>A0ABR3QUX0</accession>
<keyword evidence="1" id="KW-0479">Metal-binding</keyword>
<reference evidence="4 5" key="1">
    <citation type="submission" date="2024-02" db="EMBL/GenBank/DDBJ databases">
        <title>De novo assembly and annotation of 12 fungi associated with fruit tree decline syndrome in Ontario, Canada.</title>
        <authorList>
            <person name="Sulman M."/>
            <person name="Ellouze W."/>
            <person name="Ilyukhin E."/>
        </authorList>
    </citation>
    <scope>NUCLEOTIDE SEQUENCE [LARGE SCALE GENOMIC DNA]</scope>
    <source>
        <strain evidence="4 5">M42-189</strain>
    </source>
</reference>
<dbReference type="Proteomes" id="UP001521785">
    <property type="component" value="Unassembled WGS sequence"/>
</dbReference>
<organism evidence="4 5">
    <name type="scientific">Paraconiothyrium brasiliense</name>
    <dbReference type="NCBI Taxonomy" id="300254"/>
    <lineage>
        <taxon>Eukaryota</taxon>
        <taxon>Fungi</taxon>
        <taxon>Dikarya</taxon>
        <taxon>Ascomycota</taxon>
        <taxon>Pezizomycotina</taxon>
        <taxon>Dothideomycetes</taxon>
        <taxon>Pleosporomycetidae</taxon>
        <taxon>Pleosporales</taxon>
        <taxon>Massarineae</taxon>
        <taxon>Didymosphaeriaceae</taxon>
        <taxon>Paraconiothyrium</taxon>
    </lineage>
</organism>
<dbReference type="PROSITE" id="PS50089">
    <property type="entry name" value="ZF_RING_2"/>
    <property type="match status" value="1"/>
</dbReference>
<evidence type="ECO:0000313" key="4">
    <source>
        <dbReference type="EMBL" id="KAL1595954.1"/>
    </source>
</evidence>
<dbReference type="InterPro" id="IPR001841">
    <property type="entry name" value="Znf_RING"/>
</dbReference>
<proteinExistence type="predicted"/>
<evidence type="ECO:0000256" key="2">
    <source>
        <dbReference type="SAM" id="MobiDB-lite"/>
    </source>
</evidence>
<dbReference type="EMBL" id="JAKJXO020000015">
    <property type="protein sequence ID" value="KAL1595954.1"/>
    <property type="molecule type" value="Genomic_DNA"/>
</dbReference>
<dbReference type="Gene3D" id="3.30.40.10">
    <property type="entry name" value="Zinc/RING finger domain, C3HC4 (zinc finger)"/>
    <property type="match status" value="1"/>
</dbReference>
<keyword evidence="5" id="KW-1185">Reference proteome</keyword>
<feature type="region of interest" description="Disordered" evidence="2">
    <location>
        <begin position="34"/>
        <end position="104"/>
    </location>
</feature>
<feature type="compositionally biased region" description="Basic and acidic residues" evidence="2">
    <location>
        <begin position="66"/>
        <end position="90"/>
    </location>
</feature>
<protein>
    <recommendedName>
        <fullName evidence="3">RING-type domain-containing protein</fullName>
    </recommendedName>
</protein>
<comment type="caution">
    <text evidence="4">The sequence shown here is derived from an EMBL/GenBank/DDBJ whole genome shotgun (WGS) entry which is preliminary data.</text>
</comment>
<evidence type="ECO:0000259" key="3">
    <source>
        <dbReference type="PROSITE" id="PS50089"/>
    </source>
</evidence>
<evidence type="ECO:0000313" key="5">
    <source>
        <dbReference type="Proteomes" id="UP001521785"/>
    </source>
</evidence>
<evidence type="ECO:0000256" key="1">
    <source>
        <dbReference type="PROSITE-ProRule" id="PRU00175"/>
    </source>
</evidence>
<name>A0ABR3QUX0_9PLEO</name>
<feature type="domain" description="RING-type" evidence="3">
    <location>
        <begin position="110"/>
        <end position="159"/>
    </location>
</feature>
<dbReference type="InterPro" id="IPR013083">
    <property type="entry name" value="Znf_RING/FYVE/PHD"/>
</dbReference>
<keyword evidence="1" id="KW-0863">Zinc-finger</keyword>
<sequence>MDNSKAADGWASSITASLLASTIDEAQDANSNRFVALATKSETEGDTNEGHDKEDSPQFGSGNKMSRAEDSKQTEAEAKAEEAATRKAENMGEAEESAEAGAHRNADLECSTCGEHFPVDDYPITQGCEHKFETCRQCLEAWIDSQLDNTIVDRGIRCPSTCDRELSYAELKGQISSDLYSK</sequence>
<dbReference type="SUPFAM" id="SSF57850">
    <property type="entry name" value="RING/U-box"/>
    <property type="match status" value="1"/>
</dbReference>